<comment type="caution">
    <text evidence="1">The sequence shown here is derived from an EMBL/GenBank/DDBJ whole genome shotgun (WGS) entry which is preliminary data.</text>
</comment>
<protein>
    <submittedName>
        <fullName evidence="1">Uncharacterized protein</fullName>
    </submittedName>
</protein>
<keyword evidence="2" id="KW-1185">Reference proteome</keyword>
<dbReference type="EMBL" id="ACCJ01000010">
    <property type="protein sequence ID" value="EEG57711.1"/>
    <property type="molecule type" value="Genomic_DNA"/>
</dbReference>
<organism evidence="1 2">
    <name type="scientific">[Clostridium] asparagiforme DSM 15981</name>
    <dbReference type="NCBI Taxonomy" id="518636"/>
    <lineage>
        <taxon>Bacteria</taxon>
        <taxon>Bacillati</taxon>
        <taxon>Bacillota</taxon>
        <taxon>Clostridia</taxon>
        <taxon>Lachnospirales</taxon>
        <taxon>Lachnospiraceae</taxon>
        <taxon>Enterocloster</taxon>
    </lineage>
</organism>
<dbReference type="AlphaFoldDB" id="C0CT83"/>
<evidence type="ECO:0000313" key="2">
    <source>
        <dbReference type="Proteomes" id="UP000004756"/>
    </source>
</evidence>
<sequence>MLKKITYPYYTFLLLFMQARKYEKILKMIVNIRFYDILYMALCAKKAPPNHANYTFIIGEIHESKSVKNLGIP</sequence>
<dbReference type="Proteomes" id="UP000004756">
    <property type="component" value="Unassembled WGS sequence"/>
</dbReference>
<accession>C0CT83</accession>
<dbReference type="HOGENOM" id="CLU_2697982_0_0_9"/>
<reference evidence="1 2" key="1">
    <citation type="submission" date="2009-01" db="EMBL/GenBank/DDBJ databases">
        <authorList>
            <person name="Fulton L."/>
            <person name="Clifton S."/>
            <person name="Fulton B."/>
            <person name="Xu J."/>
            <person name="Minx P."/>
            <person name="Pepin K.H."/>
            <person name="Johnson M."/>
            <person name="Bhonagiri V."/>
            <person name="Nash W.E."/>
            <person name="Mardis E.R."/>
            <person name="Wilson R.K."/>
        </authorList>
    </citation>
    <scope>NUCLEOTIDE SEQUENCE [LARGE SCALE GENOMIC DNA]</scope>
    <source>
        <strain evidence="1 2">DSM 15981</strain>
    </source>
</reference>
<gene>
    <name evidence="1" type="ORF">CLOSTASPAR_00181</name>
</gene>
<reference evidence="1 2" key="2">
    <citation type="submission" date="2009-02" db="EMBL/GenBank/DDBJ databases">
        <title>Draft genome sequence of Clostridium asparagiforme (DSM 15981).</title>
        <authorList>
            <person name="Sudarsanam P."/>
            <person name="Ley R."/>
            <person name="Guruge J."/>
            <person name="Turnbaugh P.J."/>
            <person name="Mahowald M."/>
            <person name="Liep D."/>
            <person name="Gordon J."/>
        </authorList>
    </citation>
    <scope>NUCLEOTIDE SEQUENCE [LARGE SCALE GENOMIC DNA]</scope>
    <source>
        <strain evidence="1 2">DSM 15981</strain>
    </source>
</reference>
<name>C0CT83_9FIRM</name>
<evidence type="ECO:0000313" key="1">
    <source>
        <dbReference type="EMBL" id="EEG57711.1"/>
    </source>
</evidence>
<proteinExistence type="predicted"/>